<sequence length="416" mass="45613">MSQAVVAQIRDALKHQEQHVSFAITLMEHLVVPTFVLDAEQRVLIWNRACERLTGVMAAEVIGTRHHWQAFYEQERACLADLVATASYEQIANLYTVFEDPGQPVFGVHAENWCWMPRRQQRLYLAVDAGPVYNETGALIAVVETLRDITEKQLAQSKVAEQASLLKAHYDEHQREAELARRILEHQIRSDLLKQAAVDYSVTPADHFSGDMVLAARAPSGLRYAILADATGHGLAAAVSILPMVQEFYRLVELAQPLASIVESINFLLSNSLPLGRFVAAAFVCVDDAAQCGQIWVGGVPDVLWIDAAGDVLQRFVSRNLPLGITRARGDEAGFEDFSWREGNALVLLSDGVLEASDQASEQFGEPRLTAALRQKGGLAPITAVHQALASHLKGSLPHDDMSVLVIGHCQSSVAQ</sequence>
<dbReference type="SMART" id="SM00091">
    <property type="entry name" value="PAS"/>
    <property type="match status" value="1"/>
</dbReference>
<name>A0A133XKL0_9RHOO</name>
<feature type="domain" description="PAC" evidence="3">
    <location>
        <begin position="109"/>
        <end position="161"/>
    </location>
</feature>
<comment type="caution">
    <text evidence="4">The sequence shown here is derived from an EMBL/GenBank/DDBJ whole genome shotgun (WGS) entry which is preliminary data.</text>
</comment>
<gene>
    <name evidence="4" type="ORF">AT959_07415</name>
</gene>
<protein>
    <submittedName>
        <fullName evidence="4">Uncharacterized protein</fullName>
    </submittedName>
</protein>
<evidence type="ECO:0000313" key="5">
    <source>
        <dbReference type="Proteomes" id="UP000070186"/>
    </source>
</evidence>
<dbReference type="PANTHER" id="PTHR43156">
    <property type="entry name" value="STAGE II SPORULATION PROTEIN E-RELATED"/>
    <property type="match status" value="1"/>
</dbReference>
<dbReference type="RefSeq" id="WP_066882175.1">
    <property type="nucleotide sequence ID" value="NZ_LODL01000013.1"/>
</dbReference>
<dbReference type="InterPro" id="IPR013767">
    <property type="entry name" value="PAS_fold"/>
</dbReference>
<dbReference type="SMART" id="SM00331">
    <property type="entry name" value="PP2C_SIG"/>
    <property type="match status" value="1"/>
</dbReference>
<evidence type="ECO:0000259" key="2">
    <source>
        <dbReference type="PROSITE" id="PS50112"/>
    </source>
</evidence>
<dbReference type="GO" id="GO:0016791">
    <property type="term" value="F:phosphatase activity"/>
    <property type="evidence" value="ECO:0007669"/>
    <property type="project" value="TreeGrafter"/>
</dbReference>
<organism evidence="4 5">
    <name type="scientific">Dechloromonas denitrificans</name>
    <dbReference type="NCBI Taxonomy" id="281362"/>
    <lineage>
        <taxon>Bacteria</taxon>
        <taxon>Pseudomonadati</taxon>
        <taxon>Pseudomonadota</taxon>
        <taxon>Betaproteobacteria</taxon>
        <taxon>Rhodocyclales</taxon>
        <taxon>Azonexaceae</taxon>
        <taxon>Dechloromonas</taxon>
    </lineage>
</organism>
<dbReference type="Gene3D" id="3.30.450.20">
    <property type="entry name" value="PAS domain"/>
    <property type="match status" value="1"/>
</dbReference>
<keyword evidence="1" id="KW-0378">Hydrolase</keyword>
<keyword evidence="5" id="KW-1185">Reference proteome</keyword>
<dbReference type="CDD" id="cd00130">
    <property type="entry name" value="PAS"/>
    <property type="match status" value="1"/>
</dbReference>
<dbReference type="GO" id="GO:0006355">
    <property type="term" value="P:regulation of DNA-templated transcription"/>
    <property type="evidence" value="ECO:0007669"/>
    <property type="project" value="InterPro"/>
</dbReference>
<dbReference type="AlphaFoldDB" id="A0A133XKL0"/>
<dbReference type="InterPro" id="IPR035965">
    <property type="entry name" value="PAS-like_dom_sf"/>
</dbReference>
<evidence type="ECO:0000313" key="4">
    <source>
        <dbReference type="EMBL" id="KXB31480.1"/>
    </source>
</evidence>
<dbReference type="InterPro" id="IPR001932">
    <property type="entry name" value="PPM-type_phosphatase-like_dom"/>
</dbReference>
<dbReference type="InterPro" id="IPR036457">
    <property type="entry name" value="PPM-type-like_dom_sf"/>
</dbReference>
<accession>A0A133XKL0</accession>
<feature type="domain" description="PAS" evidence="2">
    <location>
        <begin position="26"/>
        <end position="90"/>
    </location>
</feature>
<dbReference type="Pfam" id="PF07228">
    <property type="entry name" value="SpoIIE"/>
    <property type="match status" value="1"/>
</dbReference>
<evidence type="ECO:0000256" key="1">
    <source>
        <dbReference type="ARBA" id="ARBA00022801"/>
    </source>
</evidence>
<dbReference type="Pfam" id="PF00989">
    <property type="entry name" value="PAS"/>
    <property type="match status" value="1"/>
</dbReference>
<proteinExistence type="predicted"/>
<dbReference type="EMBL" id="LODL01000013">
    <property type="protein sequence ID" value="KXB31480.1"/>
    <property type="molecule type" value="Genomic_DNA"/>
</dbReference>
<dbReference type="InterPro" id="IPR052016">
    <property type="entry name" value="Bact_Sigma-Reg"/>
</dbReference>
<dbReference type="STRING" id="281362.AT959_07415"/>
<dbReference type="PANTHER" id="PTHR43156:SF2">
    <property type="entry name" value="STAGE II SPORULATION PROTEIN E"/>
    <property type="match status" value="1"/>
</dbReference>
<dbReference type="SUPFAM" id="SSF81606">
    <property type="entry name" value="PP2C-like"/>
    <property type="match status" value="1"/>
</dbReference>
<dbReference type="InterPro" id="IPR000700">
    <property type="entry name" value="PAS-assoc_C"/>
</dbReference>
<dbReference type="PROSITE" id="PS50113">
    <property type="entry name" value="PAC"/>
    <property type="match status" value="1"/>
</dbReference>
<dbReference type="InterPro" id="IPR000014">
    <property type="entry name" value="PAS"/>
</dbReference>
<evidence type="ECO:0000259" key="3">
    <source>
        <dbReference type="PROSITE" id="PS50113"/>
    </source>
</evidence>
<dbReference type="SUPFAM" id="SSF55785">
    <property type="entry name" value="PYP-like sensor domain (PAS domain)"/>
    <property type="match status" value="1"/>
</dbReference>
<dbReference type="Gene3D" id="3.60.40.10">
    <property type="entry name" value="PPM-type phosphatase domain"/>
    <property type="match status" value="1"/>
</dbReference>
<reference evidence="4 5" key="1">
    <citation type="submission" date="2015-12" db="EMBL/GenBank/DDBJ databases">
        <title>Nitrous oxide reduction kinetics distinguish bacteria harboring typical versus atypical NosZ.</title>
        <authorList>
            <person name="Yoon S."/>
            <person name="Nissen S."/>
            <person name="Park D."/>
            <person name="Sanford R.A."/>
            <person name="Loeffler F.E."/>
        </authorList>
    </citation>
    <scope>NUCLEOTIDE SEQUENCE [LARGE SCALE GENOMIC DNA]</scope>
    <source>
        <strain evidence="4 5">ATCC BAA-841</strain>
    </source>
</reference>
<dbReference type="Proteomes" id="UP000070186">
    <property type="component" value="Unassembled WGS sequence"/>
</dbReference>
<dbReference type="PROSITE" id="PS50112">
    <property type="entry name" value="PAS"/>
    <property type="match status" value="1"/>
</dbReference>